<protein>
    <recommendedName>
        <fullName evidence="1">Bro-N domain-containing protein</fullName>
    </recommendedName>
</protein>
<evidence type="ECO:0000259" key="1">
    <source>
        <dbReference type="PROSITE" id="PS51750"/>
    </source>
</evidence>
<keyword evidence="3" id="KW-1185">Reference proteome</keyword>
<proteinExistence type="predicted"/>
<gene>
    <name evidence="2" type="ORF">GCM10009097_59870</name>
</gene>
<evidence type="ECO:0000313" key="2">
    <source>
        <dbReference type="EMBL" id="GAA0535216.1"/>
    </source>
</evidence>
<name>A0ABN1D7B2_9BURK</name>
<accession>A0ABN1D7B2</accession>
<dbReference type="EMBL" id="BAAAEN010000061">
    <property type="protein sequence ID" value="GAA0535216.1"/>
    <property type="molecule type" value="Genomic_DNA"/>
</dbReference>
<dbReference type="Proteomes" id="UP001501706">
    <property type="component" value="Unassembled WGS sequence"/>
</dbReference>
<sequence length="178" mass="20083">MIVSESGLYSLILTSRKEEAKRFKRWITHEVLPAIRKTGGYQKFEAAPALDVTDAPSMKVMREVADDYLNAYYEAIKAGKTRHHIDGVQTEVLQAILAHALMSQRMLVSFNSIGQMNCRLIPGDASVVSFAKDDYFDIAQHVPMERLPDMLDALNKRVACHLGAFSERLRRDSSRKLA</sequence>
<feature type="domain" description="Bro-N" evidence="1">
    <location>
        <begin position="1"/>
        <end position="39"/>
    </location>
</feature>
<dbReference type="PROSITE" id="PS51750">
    <property type="entry name" value="BRO_N"/>
    <property type="match status" value="1"/>
</dbReference>
<dbReference type="PANTHER" id="PTHR36180">
    <property type="entry name" value="DNA-BINDING PROTEIN-RELATED-RELATED"/>
    <property type="match status" value="1"/>
</dbReference>
<dbReference type="InterPro" id="IPR003497">
    <property type="entry name" value="BRO_N_domain"/>
</dbReference>
<reference evidence="2 3" key="1">
    <citation type="journal article" date="2019" name="Int. J. Syst. Evol. Microbiol.">
        <title>The Global Catalogue of Microorganisms (GCM) 10K type strain sequencing project: providing services to taxonomists for standard genome sequencing and annotation.</title>
        <authorList>
            <consortium name="The Broad Institute Genomics Platform"/>
            <consortium name="The Broad Institute Genome Sequencing Center for Infectious Disease"/>
            <person name="Wu L."/>
            <person name="Ma J."/>
        </authorList>
    </citation>
    <scope>NUCLEOTIDE SEQUENCE [LARGE SCALE GENOMIC DNA]</scope>
    <source>
        <strain evidence="2 3">JCM 14330</strain>
    </source>
</reference>
<organism evidence="2 3">
    <name type="scientific">Pigmentiphaga daeguensis</name>
    <dbReference type="NCBI Taxonomy" id="414049"/>
    <lineage>
        <taxon>Bacteria</taxon>
        <taxon>Pseudomonadati</taxon>
        <taxon>Pseudomonadota</taxon>
        <taxon>Betaproteobacteria</taxon>
        <taxon>Burkholderiales</taxon>
        <taxon>Alcaligenaceae</taxon>
        <taxon>Pigmentiphaga</taxon>
    </lineage>
</organism>
<comment type="caution">
    <text evidence="2">The sequence shown here is derived from an EMBL/GenBank/DDBJ whole genome shotgun (WGS) entry which is preliminary data.</text>
</comment>
<dbReference type="Pfam" id="PF02498">
    <property type="entry name" value="Bro-N"/>
    <property type="match status" value="1"/>
</dbReference>
<dbReference type="PANTHER" id="PTHR36180:SF2">
    <property type="entry name" value="BRO FAMILY PROTEIN"/>
    <property type="match status" value="1"/>
</dbReference>
<evidence type="ECO:0000313" key="3">
    <source>
        <dbReference type="Proteomes" id="UP001501706"/>
    </source>
</evidence>